<feature type="non-terminal residue" evidence="1">
    <location>
        <position position="135"/>
    </location>
</feature>
<comment type="caution">
    <text evidence="1">The sequence shown here is derived from an EMBL/GenBank/DDBJ whole genome shotgun (WGS) entry which is preliminary data.</text>
</comment>
<reference evidence="1" key="1">
    <citation type="journal article" date="2019" name="Sci. Rep.">
        <title>Draft genome of Tanacetum cinerariifolium, the natural source of mosquito coil.</title>
        <authorList>
            <person name="Yamashiro T."/>
            <person name="Shiraishi A."/>
            <person name="Satake H."/>
            <person name="Nakayama K."/>
        </authorList>
    </citation>
    <scope>NUCLEOTIDE SEQUENCE</scope>
</reference>
<dbReference type="EMBL" id="BKCJ011305868">
    <property type="protein sequence ID" value="GFD18201.1"/>
    <property type="molecule type" value="Genomic_DNA"/>
</dbReference>
<gene>
    <name evidence="1" type="ORF">Tci_890170</name>
</gene>
<organism evidence="1">
    <name type="scientific">Tanacetum cinerariifolium</name>
    <name type="common">Dalmatian daisy</name>
    <name type="synonym">Chrysanthemum cinerariifolium</name>
    <dbReference type="NCBI Taxonomy" id="118510"/>
    <lineage>
        <taxon>Eukaryota</taxon>
        <taxon>Viridiplantae</taxon>
        <taxon>Streptophyta</taxon>
        <taxon>Embryophyta</taxon>
        <taxon>Tracheophyta</taxon>
        <taxon>Spermatophyta</taxon>
        <taxon>Magnoliopsida</taxon>
        <taxon>eudicotyledons</taxon>
        <taxon>Gunneridae</taxon>
        <taxon>Pentapetalae</taxon>
        <taxon>asterids</taxon>
        <taxon>campanulids</taxon>
        <taxon>Asterales</taxon>
        <taxon>Asteraceae</taxon>
        <taxon>Asteroideae</taxon>
        <taxon>Anthemideae</taxon>
        <taxon>Anthemidinae</taxon>
        <taxon>Tanacetum</taxon>
    </lineage>
</organism>
<sequence>GFGTTLSQVPSPGRRRVLQGFQRAEGLGGDNEQRGFSAQLAGELVQLGAVDVRQIVAANAFLRAHFVGQIDQQLAGFCGDQVFRVIEKQPGAAEGEFVETLRVFVERLAHAEILHGFAVVGERLPGGQGSDVMRS</sequence>
<accession>A0A699U892</accession>
<evidence type="ECO:0000313" key="1">
    <source>
        <dbReference type="EMBL" id="GFD18201.1"/>
    </source>
</evidence>
<proteinExistence type="predicted"/>
<feature type="non-terminal residue" evidence="1">
    <location>
        <position position="1"/>
    </location>
</feature>
<dbReference type="AlphaFoldDB" id="A0A699U892"/>
<name>A0A699U892_TANCI</name>
<protein>
    <submittedName>
        <fullName evidence="1">Uncharacterized protein</fullName>
    </submittedName>
</protein>